<reference evidence="1 2" key="1">
    <citation type="submission" date="2022-08" db="EMBL/GenBank/DDBJ databases">
        <title>Reclassification of Massilia species as members of the genera Telluria, Duganella, Pseudoduganella, Mokoshia gen. nov. and Zemynaea gen. nov. using orthogonal and non-orthogonal genome-based approaches.</title>
        <authorList>
            <person name="Bowman J.P."/>
        </authorList>
    </citation>
    <scope>NUCLEOTIDE SEQUENCE [LARGE SCALE GENOMIC DNA]</scope>
    <source>
        <strain evidence="1 2">JCM 31316</strain>
    </source>
</reference>
<keyword evidence="2" id="KW-1185">Reference proteome</keyword>
<dbReference type="Proteomes" id="UP001204151">
    <property type="component" value="Unassembled WGS sequence"/>
</dbReference>
<dbReference type="EMBL" id="JANUGW010000012">
    <property type="protein sequence ID" value="MCS0583351.1"/>
    <property type="molecule type" value="Genomic_DNA"/>
</dbReference>
<organism evidence="1 2">
    <name type="scientific">Massilia pinisoli</name>
    <dbReference type="NCBI Taxonomy" id="1772194"/>
    <lineage>
        <taxon>Bacteria</taxon>
        <taxon>Pseudomonadati</taxon>
        <taxon>Pseudomonadota</taxon>
        <taxon>Betaproteobacteria</taxon>
        <taxon>Burkholderiales</taxon>
        <taxon>Oxalobacteraceae</taxon>
        <taxon>Telluria group</taxon>
        <taxon>Massilia</taxon>
    </lineage>
</organism>
<accession>A0ABT1ZU34</accession>
<gene>
    <name evidence="1" type="ORF">NX784_17310</name>
</gene>
<evidence type="ECO:0000313" key="1">
    <source>
        <dbReference type="EMBL" id="MCS0583351.1"/>
    </source>
</evidence>
<dbReference type="Gene3D" id="3.40.50.1010">
    <property type="entry name" value="5'-nuclease"/>
    <property type="match status" value="1"/>
</dbReference>
<evidence type="ECO:0000313" key="2">
    <source>
        <dbReference type="Proteomes" id="UP001204151"/>
    </source>
</evidence>
<protein>
    <submittedName>
        <fullName evidence="1">NYN domain-containing protein</fullName>
    </submittedName>
</protein>
<proteinExistence type="predicted"/>
<dbReference type="CDD" id="cd18722">
    <property type="entry name" value="PIN_NicB-like"/>
    <property type="match status" value="1"/>
</dbReference>
<sequence>MTSNSTSSRNTAVYVDGYNLYYGRLRGMAFKWLDLVKLFDDLLIQRDQNEKLAKVYLFMAPALATFASHGNASVEAQAAYHRALKSRYDDRFETIYGTHSFDRSGTLLPVYVPGQPCDRTLRTRVWKLEEKKTDVNLALHMYRDACRGLYDRVVLVSNDSDAEPALEALRSDFPHIMRGVVMPIRPVISGITTHRRPSGSLAKQADWTLAHLGDDVLAAAQLPDIIPTRKKPIRKPAHW</sequence>
<comment type="caution">
    <text evidence="1">The sequence shown here is derived from an EMBL/GenBank/DDBJ whole genome shotgun (WGS) entry which is preliminary data.</text>
</comment>
<name>A0ABT1ZU34_9BURK</name>
<dbReference type="RefSeq" id="WP_258817935.1">
    <property type="nucleotide sequence ID" value="NZ_JANUGW010000012.1"/>
</dbReference>